<sequence>MRSSTLPQKTGAQKTLVEDTTIGSRFRQSEDNQFGLEVRHRILLSHFDPLIHFTDFTMDETADGGPEDVSPLDDNEAREEWSEKMRNTNPADETSLRVGGRVRLYSESQVHTVSRWEDAELQDGISAEESGGSTDGAPFRGRSQSAPAALWKAKKYGRQLRRMSDEFDTWLDRGDVRRVSGAGKASQKQPSRGWFSFIWGTKEEEGRE</sequence>
<proteinExistence type="predicted"/>
<dbReference type="PANTHER" id="PTHR28540">
    <property type="entry name" value="BCL2-ASSOCIATED AGONIST OF CELL DEATH"/>
    <property type="match status" value="1"/>
</dbReference>
<name>A0A556TX94_BAGYA</name>
<evidence type="ECO:0000313" key="3">
    <source>
        <dbReference type="Proteomes" id="UP000319801"/>
    </source>
</evidence>
<dbReference type="InterPro" id="IPR018868">
    <property type="entry name" value="BAD"/>
</dbReference>
<dbReference type="GO" id="GO:0006915">
    <property type="term" value="P:apoptotic process"/>
    <property type="evidence" value="ECO:0007669"/>
    <property type="project" value="InterPro"/>
</dbReference>
<accession>A0A556TX94</accession>
<dbReference type="Proteomes" id="UP000319801">
    <property type="component" value="Unassembled WGS sequence"/>
</dbReference>
<dbReference type="EMBL" id="VCAZ01000025">
    <property type="protein sequence ID" value="TSL04306.1"/>
    <property type="molecule type" value="Genomic_DNA"/>
</dbReference>
<dbReference type="PANTHER" id="PTHR28540:SF1">
    <property type="entry name" value="BCL2-ASSOCIATED AGONIST OF CELL DEATH"/>
    <property type="match status" value="1"/>
</dbReference>
<feature type="compositionally biased region" description="Acidic residues" evidence="1">
    <location>
        <begin position="58"/>
        <end position="77"/>
    </location>
</feature>
<dbReference type="AlphaFoldDB" id="A0A556TX94"/>
<feature type="region of interest" description="Disordered" evidence="1">
    <location>
        <begin position="126"/>
        <end position="146"/>
    </location>
</feature>
<dbReference type="OrthoDB" id="8991151at2759"/>
<keyword evidence="3" id="KW-1185">Reference proteome</keyword>
<dbReference type="Pfam" id="PF10514">
    <property type="entry name" value="Bcl-2_BAD"/>
    <property type="match status" value="1"/>
</dbReference>
<comment type="caution">
    <text evidence="2">The sequence shown here is derived from an EMBL/GenBank/DDBJ whole genome shotgun (WGS) entry which is preliminary data.</text>
</comment>
<reference evidence="2 3" key="1">
    <citation type="journal article" date="2019" name="Genome Biol. Evol.">
        <title>Whole-Genome Sequencing of the Giant Devil Catfish, Bagarius yarrelli.</title>
        <authorList>
            <person name="Jiang W."/>
            <person name="Lv Y."/>
            <person name="Cheng L."/>
            <person name="Yang K."/>
            <person name="Chao B."/>
            <person name="Wang X."/>
            <person name="Li Y."/>
            <person name="Pan X."/>
            <person name="You X."/>
            <person name="Zhang Y."/>
            <person name="Yang J."/>
            <person name="Li J."/>
            <person name="Zhang X."/>
            <person name="Liu S."/>
            <person name="Sun C."/>
            <person name="Yang J."/>
            <person name="Shi Q."/>
        </authorList>
    </citation>
    <scope>NUCLEOTIDE SEQUENCE [LARGE SCALE GENOMIC DNA]</scope>
    <source>
        <strain evidence="2">JWS20170419001</strain>
        <tissue evidence="2">Muscle</tissue>
    </source>
</reference>
<evidence type="ECO:0000313" key="2">
    <source>
        <dbReference type="EMBL" id="TSL04306.1"/>
    </source>
</evidence>
<protein>
    <submittedName>
        <fullName evidence="2">Bcl2-associated agonist of cell death</fullName>
    </submittedName>
</protein>
<evidence type="ECO:0000256" key="1">
    <source>
        <dbReference type="SAM" id="MobiDB-lite"/>
    </source>
</evidence>
<feature type="region of interest" description="Disordered" evidence="1">
    <location>
        <begin position="58"/>
        <end position="93"/>
    </location>
</feature>
<gene>
    <name evidence="2" type="ORF">Baya_3986</name>
</gene>
<organism evidence="2 3">
    <name type="scientific">Bagarius yarrelli</name>
    <name type="common">Goonch</name>
    <name type="synonym">Bagrus yarrelli</name>
    <dbReference type="NCBI Taxonomy" id="175774"/>
    <lineage>
        <taxon>Eukaryota</taxon>
        <taxon>Metazoa</taxon>
        <taxon>Chordata</taxon>
        <taxon>Craniata</taxon>
        <taxon>Vertebrata</taxon>
        <taxon>Euteleostomi</taxon>
        <taxon>Actinopterygii</taxon>
        <taxon>Neopterygii</taxon>
        <taxon>Teleostei</taxon>
        <taxon>Ostariophysi</taxon>
        <taxon>Siluriformes</taxon>
        <taxon>Sisoridae</taxon>
        <taxon>Sisorinae</taxon>
        <taxon>Bagarius</taxon>
    </lineage>
</organism>